<proteinExistence type="predicted"/>
<sequence length="206" mass="23088">MPSPIVPRTAAKSSRGSHRPAPPTAKAFTGVTASFSPTHRLSRRTSRLSNWDKRTTPPNAVPTIATQTASIQLPSTPRGALVNPNKFKGPAKRYSKYLKDMDPLIEQLRAKEQAQSPSVLPGNSAADKEACRARLWSCRRASRCRRILRRWRIHTWAKDVSAYVAALPKRSSQHHEPLAVQLMRNAIHLPELAKTPVYIKHSQRPR</sequence>
<dbReference type="Proteomes" id="UP000193411">
    <property type="component" value="Unassembled WGS sequence"/>
</dbReference>
<evidence type="ECO:0000313" key="2">
    <source>
        <dbReference type="EMBL" id="ORZ31226.1"/>
    </source>
</evidence>
<protein>
    <submittedName>
        <fullName evidence="2">Uncharacterized protein</fullName>
    </submittedName>
</protein>
<gene>
    <name evidence="2" type="ORF">BCR44DRAFT_173661</name>
</gene>
<accession>A0A1Y2H9H4</accession>
<organism evidence="2 3">
    <name type="scientific">Catenaria anguillulae PL171</name>
    <dbReference type="NCBI Taxonomy" id="765915"/>
    <lineage>
        <taxon>Eukaryota</taxon>
        <taxon>Fungi</taxon>
        <taxon>Fungi incertae sedis</taxon>
        <taxon>Blastocladiomycota</taxon>
        <taxon>Blastocladiomycetes</taxon>
        <taxon>Blastocladiales</taxon>
        <taxon>Catenariaceae</taxon>
        <taxon>Catenaria</taxon>
    </lineage>
</organism>
<feature type="region of interest" description="Disordered" evidence="1">
    <location>
        <begin position="1"/>
        <end position="60"/>
    </location>
</feature>
<evidence type="ECO:0000256" key="1">
    <source>
        <dbReference type="SAM" id="MobiDB-lite"/>
    </source>
</evidence>
<comment type="caution">
    <text evidence="2">The sequence shown here is derived from an EMBL/GenBank/DDBJ whole genome shotgun (WGS) entry which is preliminary data.</text>
</comment>
<name>A0A1Y2H9H4_9FUNG</name>
<keyword evidence="3" id="KW-1185">Reference proteome</keyword>
<dbReference type="AlphaFoldDB" id="A0A1Y2H9H4"/>
<dbReference type="EMBL" id="MCFL01000064">
    <property type="protein sequence ID" value="ORZ31226.1"/>
    <property type="molecule type" value="Genomic_DNA"/>
</dbReference>
<reference evidence="2 3" key="1">
    <citation type="submission" date="2016-07" db="EMBL/GenBank/DDBJ databases">
        <title>Pervasive Adenine N6-methylation of Active Genes in Fungi.</title>
        <authorList>
            <consortium name="DOE Joint Genome Institute"/>
            <person name="Mondo S.J."/>
            <person name="Dannebaum R.O."/>
            <person name="Kuo R.C."/>
            <person name="Labutti K."/>
            <person name="Haridas S."/>
            <person name="Kuo A."/>
            <person name="Salamov A."/>
            <person name="Ahrendt S.R."/>
            <person name="Lipzen A."/>
            <person name="Sullivan W."/>
            <person name="Andreopoulos W.B."/>
            <person name="Clum A."/>
            <person name="Lindquist E."/>
            <person name="Daum C."/>
            <person name="Ramamoorthy G.K."/>
            <person name="Gryganskyi A."/>
            <person name="Culley D."/>
            <person name="Magnuson J.K."/>
            <person name="James T.Y."/>
            <person name="O'Malley M.A."/>
            <person name="Stajich J.E."/>
            <person name="Spatafora J.W."/>
            <person name="Visel A."/>
            <person name="Grigoriev I.V."/>
        </authorList>
    </citation>
    <scope>NUCLEOTIDE SEQUENCE [LARGE SCALE GENOMIC DNA]</scope>
    <source>
        <strain evidence="2 3">PL171</strain>
    </source>
</reference>
<evidence type="ECO:0000313" key="3">
    <source>
        <dbReference type="Proteomes" id="UP000193411"/>
    </source>
</evidence>